<evidence type="ECO:0000313" key="1">
    <source>
        <dbReference type="EMBL" id="KAJ1165313.1"/>
    </source>
</evidence>
<dbReference type="EMBL" id="JANPWB010000008">
    <property type="protein sequence ID" value="KAJ1165313.1"/>
    <property type="molecule type" value="Genomic_DNA"/>
</dbReference>
<organism evidence="1 2">
    <name type="scientific">Pleurodeles waltl</name>
    <name type="common">Iberian ribbed newt</name>
    <dbReference type="NCBI Taxonomy" id="8319"/>
    <lineage>
        <taxon>Eukaryota</taxon>
        <taxon>Metazoa</taxon>
        <taxon>Chordata</taxon>
        <taxon>Craniata</taxon>
        <taxon>Vertebrata</taxon>
        <taxon>Euteleostomi</taxon>
        <taxon>Amphibia</taxon>
        <taxon>Batrachia</taxon>
        <taxon>Caudata</taxon>
        <taxon>Salamandroidea</taxon>
        <taxon>Salamandridae</taxon>
        <taxon>Pleurodelinae</taxon>
        <taxon>Pleurodeles</taxon>
    </lineage>
</organism>
<accession>A0AAV7SMI2</accession>
<protein>
    <submittedName>
        <fullName evidence="1">Uncharacterized protein</fullName>
    </submittedName>
</protein>
<gene>
    <name evidence="1" type="ORF">NDU88_005741</name>
</gene>
<sequence>MCVCIIYGIRIVSGNKGRRRYMKPQSLSLLLLKRPANPSLYNPHHAIHAENSCAKRKEWPRPVPCGAPCVCRKQWQEVGTRAVILQA</sequence>
<dbReference type="AlphaFoldDB" id="A0AAV7SMI2"/>
<comment type="caution">
    <text evidence="1">The sequence shown here is derived from an EMBL/GenBank/DDBJ whole genome shotgun (WGS) entry which is preliminary data.</text>
</comment>
<evidence type="ECO:0000313" key="2">
    <source>
        <dbReference type="Proteomes" id="UP001066276"/>
    </source>
</evidence>
<name>A0AAV7SMI2_PLEWA</name>
<reference evidence="1" key="1">
    <citation type="journal article" date="2022" name="bioRxiv">
        <title>Sequencing and chromosome-scale assembly of the giantPleurodeles waltlgenome.</title>
        <authorList>
            <person name="Brown T."/>
            <person name="Elewa A."/>
            <person name="Iarovenko S."/>
            <person name="Subramanian E."/>
            <person name="Araus A.J."/>
            <person name="Petzold A."/>
            <person name="Susuki M."/>
            <person name="Suzuki K.-i.T."/>
            <person name="Hayashi T."/>
            <person name="Toyoda A."/>
            <person name="Oliveira C."/>
            <person name="Osipova E."/>
            <person name="Leigh N.D."/>
            <person name="Simon A."/>
            <person name="Yun M.H."/>
        </authorList>
    </citation>
    <scope>NUCLEOTIDE SEQUENCE</scope>
    <source>
        <strain evidence="1">20211129_DDA</strain>
        <tissue evidence="1">Liver</tissue>
    </source>
</reference>
<dbReference type="Proteomes" id="UP001066276">
    <property type="component" value="Chromosome 4_2"/>
</dbReference>
<proteinExistence type="predicted"/>
<keyword evidence="2" id="KW-1185">Reference proteome</keyword>